<gene>
    <name evidence="1" type="ORF">SPBR_02128</name>
</gene>
<dbReference type="GeneID" id="63675356"/>
<sequence length="120" mass="14164">MPRRTRRRARHLVNGQRFLRRVSHRVPVGFDSDPDTDNPREHLQLPDPDTAIVATAPLQRRFTAHHLASFIESVRDAQNWILGVDGSNRRTPMYRSVNHTFLTPEEQRLLYLVRELYKRV</sequence>
<name>A0A0C2FJF3_9PEZI</name>
<comment type="caution">
    <text evidence="1">The sequence shown here is derived from an EMBL/GenBank/DDBJ whole genome shotgun (WGS) entry which is preliminary data.</text>
</comment>
<dbReference type="OrthoDB" id="10275878at2759"/>
<keyword evidence="2" id="KW-1185">Reference proteome</keyword>
<evidence type="ECO:0000313" key="2">
    <source>
        <dbReference type="Proteomes" id="UP000031575"/>
    </source>
</evidence>
<dbReference type="HOGENOM" id="CLU_2051185_0_0_1"/>
<dbReference type="RefSeq" id="XP_040619163.1">
    <property type="nucleotide sequence ID" value="XM_040760435.1"/>
</dbReference>
<proteinExistence type="predicted"/>
<reference evidence="1 2" key="1">
    <citation type="journal article" date="2014" name="BMC Genomics">
        <title>Comparative genomics of the major fungal agents of human and animal Sporotrichosis: Sporothrix schenckii and Sporothrix brasiliensis.</title>
        <authorList>
            <person name="Teixeira M.M."/>
            <person name="de Almeida L.G."/>
            <person name="Kubitschek-Barreira P."/>
            <person name="Alves F.L."/>
            <person name="Kioshima E.S."/>
            <person name="Abadio A.K."/>
            <person name="Fernandes L."/>
            <person name="Derengowski L.S."/>
            <person name="Ferreira K.S."/>
            <person name="Souza R.C."/>
            <person name="Ruiz J.C."/>
            <person name="de Andrade N.C."/>
            <person name="Paes H.C."/>
            <person name="Nicola A.M."/>
            <person name="Albuquerque P."/>
            <person name="Gerber A.L."/>
            <person name="Martins V.P."/>
            <person name="Peconick L.D."/>
            <person name="Neto A.V."/>
            <person name="Chaucanez C.B."/>
            <person name="Silva P.A."/>
            <person name="Cunha O.L."/>
            <person name="de Oliveira F.F."/>
            <person name="dos Santos T.C."/>
            <person name="Barros A.L."/>
            <person name="Soares M.A."/>
            <person name="de Oliveira L.M."/>
            <person name="Marini M.M."/>
            <person name="Villalobos-Duno H."/>
            <person name="Cunha M.M."/>
            <person name="de Hoog S."/>
            <person name="da Silveira J.F."/>
            <person name="Henrissat B."/>
            <person name="Nino-Vega G.A."/>
            <person name="Cisalpino P.S."/>
            <person name="Mora-Montes H.M."/>
            <person name="Almeida S.R."/>
            <person name="Stajich J.E."/>
            <person name="Lopes-Bezerra L.M."/>
            <person name="Vasconcelos A.T."/>
            <person name="Felipe M.S."/>
        </authorList>
    </citation>
    <scope>NUCLEOTIDE SEQUENCE [LARGE SCALE GENOMIC DNA]</scope>
    <source>
        <strain evidence="1 2">5110</strain>
    </source>
</reference>
<dbReference type="Proteomes" id="UP000031575">
    <property type="component" value="Unassembled WGS sequence"/>
</dbReference>
<evidence type="ECO:0000313" key="1">
    <source>
        <dbReference type="EMBL" id="KIH91153.1"/>
    </source>
</evidence>
<protein>
    <submittedName>
        <fullName evidence="1">Uncharacterized protein</fullName>
    </submittedName>
</protein>
<dbReference type="VEuPathDB" id="FungiDB:SPBR_02128"/>
<dbReference type="AlphaFoldDB" id="A0A0C2FJF3"/>
<dbReference type="EMBL" id="AWTV01000007">
    <property type="protein sequence ID" value="KIH91153.1"/>
    <property type="molecule type" value="Genomic_DNA"/>
</dbReference>
<accession>A0A0C2FJF3</accession>
<organism evidence="1 2">
    <name type="scientific">Sporothrix brasiliensis 5110</name>
    <dbReference type="NCBI Taxonomy" id="1398154"/>
    <lineage>
        <taxon>Eukaryota</taxon>
        <taxon>Fungi</taxon>
        <taxon>Dikarya</taxon>
        <taxon>Ascomycota</taxon>
        <taxon>Pezizomycotina</taxon>
        <taxon>Sordariomycetes</taxon>
        <taxon>Sordariomycetidae</taxon>
        <taxon>Ophiostomatales</taxon>
        <taxon>Ophiostomataceae</taxon>
        <taxon>Sporothrix</taxon>
    </lineage>
</organism>